<proteinExistence type="predicted"/>
<reference evidence="1" key="1">
    <citation type="submission" date="2017-04" db="EMBL/GenBank/DDBJ databases">
        <title>Genome deletions in a multicellular cyanobacterial endosymbiont for morphological adaptation in marine diatoms.</title>
        <authorList>
            <person name="Wang Y."/>
            <person name="Gao H."/>
            <person name="Li R."/>
            <person name="Xu X."/>
        </authorList>
    </citation>
    <scope>NUCLEOTIDE SEQUENCE</scope>
    <source>
        <strain evidence="1">FACHB 800</strain>
    </source>
</reference>
<accession>A0A975Y405</accession>
<dbReference type="AlphaFoldDB" id="A0A975Y405"/>
<evidence type="ECO:0000313" key="1">
    <source>
        <dbReference type="EMBL" id="QXE22680.1"/>
    </source>
</evidence>
<keyword evidence="2" id="KW-1185">Reference proteome</keyword>
<evidence type="ECO:0000313" key="2">
    <source>
        <dbReference type="Proteomes" id="UP000683511"/>
    </source>
</evidence>
<dbReference type="KEGG" id="rsin:B6N60_01366"/>
<name>A0A975Y405_9NOST</name>
<dbReference type="EMBL" id="CP021056">
    <property type="protein sequence ID" value="QXE22680.1"/>
    <property type="molecule type" value="Genomic_DNA"/>
</dbReference>
<protein>
    <submittedName>
        <fullName evidence="1">Uncharacterized protein</fullName>
    </submittedName>
</protein>
<organism evidence="1 2">
    <name type="scientific">Richelia sinica FACHB-800</name>
    <dbReference type="NCBI Taxonomy" id="1357546"/>
    <lineage>
        <taxon>Bacteria</taxon>
        <taxon>Bacillati</taxon>
        <taxon>Cyanobacteriota</taxon>
        <taxon>Cyanophyceae</taxon>
        <taxon>Nostocales</taxon>
        <taxon>Nostocaceae</taxon>
        <taxon>Richelia</taxon>
    </lineage>
</organism>
<gene>
    <name evidence="1" type="ORF">B6N60_01366</name>
</gene>
<dbReference type="Proteomes" id="UP000683511">
    <property type="component" value="Chromosome"/>
</dbReference>
<sequence length="40" mass="4727">MDDWELARKNLLDCQACYFQVFLRSAKSTEIIVTFLIQIC</sequence>